<dbReference type="InterPro" id="IPR006553">
    <property type="entry name" value="Leu-rich_rpt_Cys-con_subtyp"/>
</dbReference>
<dbReference type="EMBL" id="PQFF01000236">
    <property type="protein sequence ID" value="RHZ71458.1"/>
    <property type="molecule type" value="Genomic_DNA"/>
</dbReference>
<dbReference type="Pfam" id="PF25372">
    <property type="entry name" value="DUF7885"/>
    <property type="match status" value="1"/>
</dbReference>
<feature type="domain" description="F-box/LRR-repeat protein 15-like leucin rich repeat" evidence="4">
    <location>
        <begin position="551"/>
        <end position="648"/>
    </location>
</feature>
<protein>
    <recommendedName>
        <fullName evidence="4">F-box/LRR-repeat protein 15-like leucin rich repeat domain-containing protein</fullName>
    </recommendedName>
</protein>
<dbReference type="SMART" id="SM00367">
    <property type="entry name" value="LRR_CC"/>
    <property type="match status" value="7"/>
</dbReference>
<name>A0A397IB22_9GLOM</name>
<dbReference type="PANTHER" id="PTHR13318">
    <property type="entry name" value="PARTNER OF PAIRED, ISOFORM B-RELATED"/>
    <property type="match status" value="1"/>
</dbReference>
<keyword evidence="6" id="KW-1185">Reference proteome</keyword>
<feature type="region of interest" description="Disordered" evidence="2">
    <location>
        <begin position="216"/>
        <end position="239"/>
    </location>
</feature>
<evidence type="ECO:0000256" key="1">
    <source>
        <dbReference type="SAM" id="Coils"/>
    </source>
</evidence>
<keyword evidence="3" id="KW-1133">Transmembrane helix</keyword>
<dbReference type="GO" id="GO:0031146">
    <property type="term" value="P:SCF-dependent proteasomal ubiquitin-dependent protein catabolic process"/>
    <property type="evidence" value="ECO:0007669"/>
    <property type="project" value="TreeGrafter"/>
</dbReference>
<sequence>MASVHTLYSEPTNAKKFQGCGYKLDSTRECELKSQRNELLLETEYFANKCSEFRNAKVLAEARSDMLNKELEKKNDKILSFQEEIDQLINAKNKGDLNIKQFKKEIKQLKKEIKRFKKEIIELQNKNTSLISQDSLKELSLTGYRAKYYAKMEEANSLQSKIKLLEEKLISACEDVTKKEFDILSLNSKINELDQQKSKAMTSILSNQVEILSKPIIGGDDEKNTQSEEQSSISNSSNISADNNLSQYLYVKKNMEENKIDINYVSELPKVDTPISVHEEVVSFTPKFSKTDISPDDIHISSDMPLSILKSVTSYLAQRENSEASIKTHNTPSLIESHPQIPIEEIGAIRSSLEALPLPIMASSLMSPLSAYMLLTLLIIAVIWFVVLRRELSIGKKSNQLRGMWNNFLAKDKALYPTLFVNHLWYHCSAPILWRRIEFSVEGYRQNQCGKNTSGPLYWRLMKIKRVMCGKTKHLYCSKMVYLKLAGLKISDTLLSAILRLCPNIHTLILDRSYGFSNIPIIEIARCCPKLLHLSFDACKAITDRCITQFCPNLIYLNLSSHHHIKDISFCAIARSCVNLRHLDLSSNYYMTDNAVCDIVHSCANIQYLILHRTYITDKTIYDIAHYCSNLLVLDVGDCWRISKESIHFLLSKKPTLDIILDKQKTNIRYNIRYVK</sequence>
<evidence type="ECO:0000256" key="2">
    <source>
        <dbReference type="SAM" id="MobiDB-lite"/>
    </source>
</evidence>
<evidence type="ECO:0000259" key="4">
    <source>
        <dbReference type="Pfam" id="PF25372"/>
    </source>
</evidence>
<accession>A0A397IB22</accession>
<dbReference type="Gene3D" id="3.80.10.10">
    <property type="entry name" value="Ribonuclease Inhibitor"/>
    <property type="match status" value="1"/>
</dbReference>
<dbReference type="GO" id="GO:0019005">
    <property type="term" value="C:SCF ubiquitin ligase complex"/>
    <property type="evidence" value="ECO:0007669"/>
    <property type="project" value="TreeGrafter"/>
</dbReference>
<feature type="transmembrane region" description="Helical" evidence="3">
    <location>
        <begin position="369"/>
        <end position="388"/>
    </location>
</feature>
<keyword evidence="3" id="KW-0812">Transmembrane</keyword>
<dbReference type="InterPro" id="IPR032675">
    <property type="entry name" value="LRR_dom_sf"/>
</dbReference>
<proteinExistence type="predicted"/>
<dbReference type="SUPFAM" id="SSF52047">
    <property type="entry name" value="RNI-like"/>
    <property type="match status" value="1"/>
</dbReference>
<reference evidence="5 6" key="1">
    <citation type="submission" date="2018-08" db="EMBL/GenBank/DDBJ databases">
        <title>Genome and evolution of the arbuscular mycorrhizal fungus Diversispora epigaea (formerly Glomus versiforme) and its bacterial endosymbionts.</title>
        <authorList>
            <person name="Sun X."/>
            <person name="Fei Z."/>
            <person name="Harrison M."/>
        </authorList>
    </citation>
    <scope>NUCLEOTIDE SEQUENCE [LARGE SCALE GENOMIC DNA]</scope>
    <source>
        <strain evidence="5 6">IT104</strain>
    </source>
</reference>
<gene>
    <name evidence="5" type="ORF">Glove_258g67</name>
</gene>
<feature type="compositionally biased region" description="Low complexity" evidence="2">
    <location>
        <begin position="227"/>
        <end position="239"/>
    </location>
</feature>
<evidence type="ECO:0000313" key="5">
    <source>
        <dbReference type="EMBL" id="RHZ71458.1"/>
    </source>
</evidence>
<evidence type="ECO:0000256" key="3">
    <source>
        <dbReference type="SAM" id="Phobius"/>
    </source>
</evidence>
<organism evidence="5 6">
    <name type="scientific">Diversispora epigaea</name>
    <dbReference type="NCBI Taxonomy" id="1348612"/>
    <lineage>
        <taxon>Eukaryota</taxon>
        <taxon>Fungi</taxon>
        <taxon>Fungi incertae sedis</taxon>
        <taxon>Mucoromycota</taxon>
        <taxon>Glomeromycotina</taxon>
        <taxon>Glomeromycetes</taxon>
        <taxon>Diversisporales</taxon>
        <taxon>Diversisporaceae</taxon>
        <taxon>Diversispora</taxon>
    </lineage>
</organism>
<dbReference type="OrthoDB" id="550575at2759"/>
<dbReference type="Gene3D" id="1.20.5.1700">
    <property type="match status" value="1"/>
</dbReference>
<dbReference type="STRING" id="1348612.A0A397IB22"/>
<feature type="coiled-coil region" evidence="1">
    <location>
        <begin position="57"/>
        <end position="175"/>
    </location>
</feature>
<dbReference type="PANTHER" id="PTHR13318:SF190">
    <property type="entry name" value="PARTNER OF PAIRED, ISOFORM B"/>
    <property type="match status" value="1"/>
</dbReference>
<keyword evidence="1" id="KW-0175">Coiled coil</keyword>
<dbReference type="InterPro" id="IPR057207">
    <property type="entry name" value="FBXL15_LRR"/>
</dbReference>
<evidence type="ECO:0000313" key="6">
    <source>
        <dbReference type="Proteomes" id="UP000266861"/>
    </source>
</evidence>
<comment type="caution">
    <text evidence="5">The sequence shown here is derived from an EMBL/GenBank/DDBJ whole genome shotgun (WGS) entry which is preliminary data.</text>
</comment>
<dbReference type="Proteomes" id="UP000266861">
    <property type="component" value="Unassembled WGS sequence"/>
</dbReference>
<keyword evidence="3" id="KW-0472">Membrane</keyword>
<dbReference type="AlphaFoldDB" id="A0A397IB22"/>